<gene>
    <name evidence="2" type="ORF">PIB30_051178</name>
</gene>
<feature type="region of interest" description="Disordered" evidence="1">
    <location>
        <begin position="74"/>
        <end position="106"/>
    </location>
</feature>
<evidence type="ECO:0000256" key="1">
    <source>
        <dbReference type="SAM" id="MobiDB-lite"/>
    </source>
</evidence>
<protein>
    <submittedName>
        <fullName evidence="2">Uncharacterized protein</fullName>
    </submittedName>
</protein>
<dbReference type="EMBL" id="JASCZI010151394">
    <property type="protein sequence ID" value="MED6172556.1"/>
    <property type="molecule type" value="Genomic_DNA"/>
</dbReference>
<evidence type="ECO:0000313" key="3">
    <source>
        <dbReference type="Proteomes" id="UP001341840"/>
    </source>
</evidence>
<name>A0ABU6VJT2_9FABA</name>
<dbReference type="Proteomes" id="UP001341840">
    <property type="component" value="Unassembled WGS sequence"/>
</dbReference>
<reference evidence="2 3" key="1">
    <citation type="journal article" date="2023" name="Plants (Basel)">
        <title>Bridging the Gap: Combining Genomics and Transcriptomics Approaches to Understand Stylosanthes scabra, an Orphan Legume from the Brazilian Caatinga.</title>
        <authorList>
            <person name="Ferreira-Neto J.R.C."/>
            <person name="da Silva M.D."/>
            <person name="Binneck E."/>
            <person name="de Melo N.F."/>
            <person name="da Silva R.H."/>
            <person name="de Melo A.L.T.M."/>
            <person name="Pandolfi V."/>
            <person name="Bustamante F.O."/>
            <person name="Brasileiro-Vidal A.C."/>
            <person name="Benko-Iseppon A.M."/>
        </authorList>
    </citation>
    <scope>NUCLEOTIDE SEQUENCE [LARGE SCALE GENOMIC DNA]</scope>
    <source>
        <tissue evidence="2">Leaves</tissue>
    </source>
</reference>
<keyword evidence="3" id="KW-1185">Reference proteome</keyword>
<organism evidence="2 3">
    <name type="scientific">Stylosanthes scabra</name>
    <dbReference type="NCBI Taxonomy" id="79078"/>
    <lineage>
        <taxon>Eukaryota</taxon>
        <taxon>Viridiplantae</taxon>
        <taxon>Streptophyta</taxon>
        <taxon>Embryophyta</taxon>
        <taxon>Tracheophyta</taxon>
        <taxon>Spermatophyta</taxon>
        <taxon>Magnoliopsida</taxon>
        <taxon>eudicotyledons</taxon>
        <taxon>Gunneridae</taxon>
        <taxon>Pentapetalae</taxon>
        <taxon>rosids</taxon>
        <taxon>fabids</taxon>
        <taxon>Fabales</taxon>
        <taxon>Fabaceae</taxon>
        <taxon>Papilionoideae</taxon>
        <taxon>50 kb inversion clade</taxon>
        <taxon>dalbergioids sensu lato</taxon>
        <taxon>Dalbergieae</taxon>
        <taxon>Pterocarpus clade</taxon>
        <taxon>Stylosanthes</taxon>
    </lineage>
</organism>
<proteinExistence type="predicted"/>
<accession>A0ABU6VJT2</accession>
<evidence type="ECO:0000313" key="2">
    <source>
        <dbReference type="EMBL" id="MED6172556.1"/>
    </source>
</evidence>
<feature type="compositionally biased region" description="Basic and acidic residues" evidence="1">
    <location>
        <begin position="96"/>
        <end position="106"/>
    </location>
</feature>
<feature type="compositionally biased region" description="Low complexity" evidence="1">
    <location>
        <begin position="82"/>
        <end position="94"/>
    </location>
</feature>
<comment type="caution">
    <text evidence="2">The sequence shown here is derived from an EMBL/GenBank/DDBJ whole genome shotgun (WGS) entry which is preliminary data.</text>
</comment>
<sequence>MGPQSHRTPARPGRATAQSSCSLKSHCAPFSLIPIITLPILSIPKHHHNINSHTPPLNPCFCVISIAPHRRIARKGKEAAATSTPSRSRTTKNSSRGRDDGFPSDRFESQIHYDQWKTMENRGYTHERIIRLLVGEPDFWHDRIKGLGWGFMYNAFIPINVTLVREFCANFSADHQNTVFLRGRRIPFTENDICRYLNIHIDLPGPGENDAFKEATEKRKGNDPDMELVFSVIGRQGTNWANNPMDDVIPERKLDNAISKCTGHSLAQIDHSECRPEATWHHIRFESCHPDLRAHD</sequence>